<protein>
    <submittedName>
        <fullName evidence="3">Mce-associated membrane protein</fullName>
    </submittedName>
</protein>
<comment type="subcellular location">
    <subcellularLocation>
        <location evidence="1">Membrane</location>
    </subcellularLocation>
</comment>
<evidence type="ECO:0000313" key="3">
    <source>
        <dbReference type="EMBL" id="SDN61971.1"/>
    </source>
</evidence>
<dbReference type="GO" id="GO:0016020">
    <property type="term" value="C:membrane"/>
    <property type="evidence" value="ECO:0007669"/>
    <property type="project" value="UniProtKB-SubCell"/>
</dbReference>
<dbReference type="STRING" id="1005944.SAMN05192576_2544"/>
<evidence type="ECO:0000313" key="4">
    <source>
        <dbReference type="Proteomes" id="UP000199004"/>
    </source>
</evidence>
<dbReference type="EMBL" id="FNIC01000003">
    <property type="protein sequence ID" value="SDN61971.1"/>
    <property type="molecule type" value="Genomic_DNA"/>
</dbReference>
<dbReference type="PANTHER" id="PTHR37042:SF4">
    <property type="entry name" value="OUTER MEMBRANE PROTEIN RV1973"/>
    <property type="match status" value="1"/>
</dbReference>
<dbReference type="Proteomes" id="UP000199004">
    <property type="component" value="Unassembled WGS sequence"/>
</dbReference>
<keyword evidence="4" id="KW-1185">Reference proteome</keyword>
<organism evidence="3 4">
    <name type="scientific">Nocardioides szechwanensis</name>
    <dbReference type="NCBI Taxonomy" id="1005944"/>
    <lineage>
        <taxon>Bacteria</taxon>
        <taxon>Bacillati</taxon>
        <taxon>Actinomycetota</taxon>
        <taxon>Actinomycetes</taxon>
        <taxon>Propionibacteriales</taxon>
        <taxon>Nocardioidaceae</taxon>
        <taxon>Nocardioides</taxon>
    </lineage>
</organism>
<proteinExistence type="predicted"/>
<evidence type="ECO:0000256" key="2">
    <source>
        <dbReference type="ARBA" id="ARBA00023136"/>
    </source>
</evidence>
<evidence type="ECO:0000256" key="1">
    <source>
        <dbReference type="ARBA" id="ARBA00004370"/>
    </source>
</evidence>
<sequence>MTTRLSRALPAALAVVLVALLGASAWLWYDGRESDRSAAASTTARTAASTFFTLDAADVDATVDAMLELSTGEFRTDYEAQRDRLVEEVESKGLEVTAAVPDNGAALEFLDGDRAQVLVAVDATTTLPDGGTETNNYRVRVRLSWVDDEAAWRVSGLEQVG</sequence>
<dbReference type="PANTHER" id="PTHR37042">
    <property type="entry name" value="OUTER MEMBRANE PROTEIN RV1973"/>
    <property type="match status" value="1"/>
</dbReference>
<dbReference type="OrthoDB" id="4774723at2"/>
<reference evidence="4" key="1">
    <citation type="submission" date="2016-10" db="EMBL/GenBank/DDBJ databases">
        <authorList>
            <person name="Varghese N."/>
            <person name="Submissions S."/>
        </authorList>
    </citation>
    <scope>NUCLEOTIDE SEQUENCE [LARGE SCALE GENOMIC DNA]</scope>
    <source>
        <strain evidence="4">CGMCC 1.11147</strain>
    </source>
</reference>
<name>A0A1H0CWF7_9ACTN</name>
<keyword evidence="2" id="KW-0472">Membrane</keyword>
<dbReference type="RefSeq" id="WP_091025137.1">
    <property type="nucleotide sequence ID" value="NZ_BKAE01000006.1"/>
</dbReference>
<accession>A0A1H0CWF7</accession>
<dbReference type="AlphaFoldDB" id="A0A1H0CWF7"/>
<gene>
    <name evidence="3" type="ORF">SAMN05192576_2544</name>
</gene>